<evidence type="ECO:0000256" key="8">
    <source>
        <dbReference type="SAM" id="Phobius"/>
    </source>
</evidence>
<keyword evidence="8" id="KW-0812">Transmembrane</keyword>
<keyword evidence="6" id="KW-1015">Disulfide bond</keyword>
<protein>
    <recommendedName>
        <fullName evidence="3">acid phosphatase</fullName>
        <ecNumber evidence="3">3.1.3.2</ecNumber>
    </recommendedName>
</protein>
<keyword evidence="8" id="KW-1133">Transmembrane helix</keyword>
<proteinExistence type="inferred from homology"/>
<evidence type="ECO:0000256" key="5">
    <source>
        <dbReference type="ARBA" id="ARBA00022801"/>
    </source>
</evidence>
<keyword evidence="4" id="KW-0732">Signal</keyword>
<dbReference type="SUPFAM" id="SSF53254">
    <property type="entry name" value="Phosphoglycerate mutase-like"/>
    <property type="match status" value="1"/>
</dbReference>
<sequence>MTLLLQKHHNLDLPAWATSGLIHQMESLFALLDFYKYNSTLQKRLRGGQLISEYIRLINNKISSQGLPDLEPPKLLMFSVDERTILSLLGSLGVYNNLTVPYSAMVITELYENLDQPGSYHIRFSYHNETAVKPYQLTIKGCVFHCPVSDFIYLMKDIVLDNVDSECRSLNIMIFGISLDNLFNVVLLTIVVGLIVLFLLLLCITCCCTKRWRHRKVRKYGRIRAETVPEEVPMMNTVGNGSDMDD</sequence>
<evidence type="ECO:0000256" key="3">
    <source>
        <dbReference type="ARBA" id="ARBA00012646"/>
    </source>
</evidence>
<evidence type="ECO:0000313" key="9">
    <source>
        <dbReference type="EMBL" id="KAK2162626.1"/>
    </source>
</evidence>
<dbReference type="Gene3D" id="3.40.50.1240">
    <property type="entry name" value="Phosphoglycerate mutase-like"/>
    <property type="match status" value="1"/>
</dbReference>
<dbReference type="GO" id="GO:0003993">
    <property type="term" value="F:acid phosphatase activity"/>
    <property type="evidence" value="ECO:0007669"/>
    <property type="project" value="UniProtKB-EC"/>
</dbReference>
<keyword evidence="5" id="KW-0378">Hydrolase</keyword>
<comment type="similarity">
    <text evidence="2">Belongs to the histidine acid phosphatase family.</text>
</comment>
<feature type="transmembrane region" description="Helical" evidence="8">
    <location>
        <begin position="182"/>
        <end position="209"/>
    </location>
</feature>
<evidence type="ECO:0000256" key="7">
    <source>
        <dbReference type="ARBA" id="ARBA00023180"/>
    </source>
</evidence>
<keyword evidence="8" id="KW-0472">Membrane</keyword>
<dbReference type="InterPro" id="IPR050645">
    <property type="entry name" value="Histidine_acid_phosphatase"/>
</dbReference>
<evidence type="ECO:0000313" key="10">
    <source>
        <dbReference type="Proteomes" id="UP001208570"/>
    </source>
</evidence>
<keyword evidence="10" id="KW-1185">Reference proteome</keyword>
<dbReference type="AlphaFoldDB" id="A0AAD9NBZ8"/>
<dbReference type="EC" id="3.1.3.2" evidence="3"/>
<evidence type="ECO:0000256" key="6">
    <source>
        <dbReference type="ARBA" id="ARBA00023157"/>
    </source>
</evidence>
<gene>
    <name evidence="9" type="ORF">LSH36_95g07050</name>
</gene>
<dbReference type="InterPro" id="IPR029033">
    <property type="entry name" value="His_PPase_superfam"/>
</dbReference>
<evidence type="ECO:0000256" key="4">
    <source>
        <dbReference type="ARBA" id="ARBA00022729"/>
    </source>
</evidence>
<name>A0AAD9NBZ8_9ANNE</name>
<organism evidence="9 10">
    <name type="scientific">Paralvinella palmiformis</name>
    <dbReference type="NCBI Taxonomy" id="53620"/>
    <lineage>
        <taxon>Eukaryota</taxon>
        <taxon>Metazoa</taxon>
        <taxon>Spiralia</taxon>
        <taxon>Lophotrochozoa</taxon>
        <taxon>Annelida</taxon>
        <taxon>Polychaeta</taxon>
        <taxon>Sedentaria</taxon>
        <taxon>Canalipalpata</taxon>
        <taxon>Terebellida</taxon>
        <taxon>Terebelliformia</taxon>
        <taxon>Alvinellidae</taxon>
        <taxon>Paralvinella</taxon>
    </lineage>
</organism>
<reference evidence="9" key="1">
    <citation type="journal article" date="2023" name="Mol. Biol. Evol.">
        <title>Third-Generation Sequencing Reveals the Adaptive Role of the Epigenome in Three Deep-Sea Polychaetes.</title>
        <authorList>
            <person name="Perez M."/>
            <person name="Aroh O."/>
            <person name="Sun Y."/>
            <person name="Lan Y."/>
            <person name="Juniper S.K."/>
            <person name="Young C.R."/>
            <person name="Angers B."/>
            <person name="Qian P.Y."/>
        </authorList>
    </citation>
    <scope>NUCLEOTIDE SEQUENCE</scope>
    <source>
        <strain evidence="9">P08H-3</strain>
    </source>
</reference>
<accession>A0AAD9NBZ8</accession>
<dbReference type="PANTHER" id="PTHR11567:SF211">
    <property type="entry name" value="PROSTATIC ACID PHOSPHATASE"/>
    <property type="match status" value="1"/>
</dbReference>
<dbReference type="Proteomes" id="UP001208570">
    <property type="component" value="Unassembled WGS sequence"/>
</dbReference>
<dbReference type="InterPro" id="IPR000560">
    <property type="entry name" value="His_Pase_clade-2"/>
</dbReference>
<comment type="catalytic activity">
    <reaction evidence="1">
        <text>a phosphate monoester + H2O = an alcohol + phosphate</text>
        <dbReference type="Rhea" id="RHEA:15017"/>
        <dbReference type="ChEBI" id="CHEBI:15377"/>
        <dbReference type="ChEBI" id="CHEBI:30879"/>
        <dbReference type="ChEBI" id="CHEBI:43474"/>
        <dbReference type="ChEBI" id="CHEBI:67140"/>
        <dbReference type="EC" id="3.1.3.2"/>
    </reaction>
</comment>
<evidence type="ECO:0000256" key="1">
    <source>
        <dbReference type="ARBA" id="ARBA00000032"/>
    </source>
</evidence>
<dbReference type="PANTHER" id="PTHR11567">
    <property type="entry name" value="ACID PHOSPHATASE-RELATED"/>
    <property type="match status" value="1"/>
</dbReference>
<dbReference type="EMBL" id="JAODUP010000095">
    <property type="protein sequence ID" value="KAK2162626.1"/>
    <property type="molecule type" value="Genomic_DNA"/>
</dbReference>
<evidence type="ECO:0000256" key="2">
    <source>
        <dbReference type="ARBA" id="ARBA00005375"/>
    </source>
</evidence>
<keyword evidence="7" id="KW-0325">Glycoprotein</keyword>
<dbReference type="Pfam" id="PF00328">
    <property type="entry name" value="His_Phos_2"/>
    <property type="match status" value="1"/>
</dbReference>
<comment type="caution">
    <text evidence="9">The sequence shown here is derived from an EMBL/GenBank/DDBJ whole genome shotgun (WGS) entry which is preliminary data.</text>
</comment>